<evidence type="ECO:0000313" key="5">
    <source>
        <dbReference type="EMBL" id="MBB4133989.1"/>
    </source>
</evidence>
<evidence type="ECO:0000256" key="1">
    <source>
        <dbReference type="ARBA" id="ARBA00023015"/>
    </source>
</evidence>
<dbReference type="SUPFAM" id="SSF54909">
    <property type="entry name" value="Dimeric alpha+beta barrel"/>
    <property type="match status" value="1"/>
</dbReference>
<accession>A0A840EYD1</accession>
<dbReference type="GO" id="GO:0043565">
    <property type="term" value="F:sequence-specific DNA binding"/>
    <property type="evidence" value="ECO:0007669"/>
    <property type="project" value="InterPro"/>
</dbReference>
<dbReference type="InterPro" id="IPR036388">
    <property type="entry name" value="WH-like_DNA-bd_sf"/>
</dbReference>
<dbReference type="PRINTS" id="PR00033">
    <property type="entry name" value="HTHASNC"/>
</dbReference>
<dbReference type="AlphaFoldDB" id="A0A840EYD1"/>
<dbReference type="InterPro" id="IPR036390">
    <property type="entry name" value="WH_DNA-bd_sf"/>
</dbReference>
<dbReference type="GO" id="GO:0005829">
    <property type="term" value="C:cytosol"/>
    <property type="evidence" value="ECO:0007669"/>
    <property type="project" value="TreeGrafter"/>
</dbReference>
<comment type="caution">
    <text evidence="5">The sequence shown here is derived from an EMBL/GenBank/DDBJ whole genome shotgun (WGS) entry which is preliminary data.</text>
</comment>
<dbReference type="EMBL" id="JACIFP010000001">
    <property type="protein sequence ID" value="MBB4133989.1"/>
    <property type="molecule type" value="Genomic_DNA"/>
</dbReference>
<keyword evidence="6" id="KW-1185">Reference proteome</keyword>
<dbReference type="InterPro" id="IPR019888">
    <property type="entry name" value="Tscrpt_reg_AsnC-like"/>
</dbReference>
<dbReference type="InterPro" id="IPR000485">
    <property type="entry name" value="AsnC-type_HTH_dom"/>
</dbReference>
<dbReference type="PANTHER" id="PTHR30154:SF34">
    <property type="entry name" value="TRANSCRIPTIONAL REGULATOR AZLB"/>
    <property type="match status" value="1"/>
</dbReference>
<dbReference type="SMART" id="SM00344">
    <property type="entry name" value="HTH_ASNC"/>
    <property type="match status" value="1"/>
</dbReference>
<feature type="domain" description="HTH asnC-type" evidence="4">
    <location>
        <begin position="6"/>
        <end position="67"/>
    </location>
</feature>
<dbReference type="GO" id="GO:0043200">
    <property type="term" value="P:response to amino acid"/>
    <property type="evidence" value="ECO:0007669"/>
    <property type="project" value="TreeGrafter"/>
</dbReference>
<dbReference type="SUPFAM" id="SSF46785">
    <property type="entry name" value="Winged helix' DNA-binding domain"/>
    <property type="match status" value="1"/>
</dbReference>
<keyword evidence="3" id="KW-0804">Transcription</keyword>
<dbReference type="PANTHER" id="PTHR30154">
    <property type="entry name" value="LEUCINE-RESPONSIVE REGULATORY PROTEIN"/>
    <property type="match status" value="1"/>
</dbReference>
<evidence type="ECO:0000313" key="6">
    <source>
        <dbReference type="Proteomes" id="UP000551501"/>
    </source>
</evidence>
<evidence type="ECO:0000256" key="3">
    <source>
        <dbReference type="ARBA" id="ARBA00023163"/>
    </source>
</evidence>
<dbReference type="InterPro" id="IPR019887">
    <property type="entry name" value="Tscrpt_reg_AsnC/Lrp_C"/>
</dbReference>
<dbReference type="Gene3D" id="3.30.70.920">
    <property type="match status" value="1"/>
</dbReference>
<dbReference type="Proteomes" id="UP000551501">
    <property type="component" value="Unassembled WGS sequence"/>
</dbReference>
<dbReference type="InterPro" id="IPR011008">
    <property type="entry name" value="Dimeric_a/b-barrel"/>
</dbReference>
<evidence type="ECO:0000259" key="4">
    <source>
        <dbReference type="PROSITE" id="PS50956"/>
    </source>
</evidence>
<keyword evidence="2 5" id="KW-0238">DNA-binding</keyword>
<gene>
    <name evidence="5" type="ORF">BKA16_000541</name>
</gene>
<keyword evidence="1" id="KW-0805">Transcription regulation</keyword>
<dbReference type="Pfam" id="PF13412">
    <property type="entry name" value="HTH_24"/>
    <property type="match status" value="1"/>
</dbReference>
<dbReference type="RefSeq" id="WP_183369206.1">
    <property type="nucleotide sequence ID" value="NZ_BAABHL010000063.1"/>
</dbReference>
<dbReference type="PROSITE" id="PS50956">
    <property type="entry name" value="HTH_ASNC_2"/>
    <property type="match status" value="1"/>
</dbReference>
<sequence length="165" mass="18009">MQKNTIDQIDARILLALNSDPRATAIALATTTRLSRNTIQARITKLQQMGVLRGFERRIDPGSLGYPIAAFIFTRVTQQKLSAISDALAEVPEVVEVLGLGGVTDLLIQVVARGTDDLYRVAGRILDIDGVEQTTTALVMRTFVDYRLTPLLESITQGRISGPSE</sequence>
<evidence type="ECO:0000256" key="2">
    <source>
        <dbReference type="ARBA" id="ARBA00023125"/>
    </source>
</evidence>
<dbReference type="Gene3D" id="1.10.10.10">
    <property type="entry name" value="Winged helix-like DNA-binding domain superfamily/Winged helix DNA-binding domain"/>
    <property type="match status" value="1"/>
</dbReference>
<protein>
    <submittedName>
        <fullName evidence="5">DNA-binding Lrp family transcriptional regulator</fullName>
    </submittedName>
</protein>
<reference evidence="5 6" key="1">
    <citation type="submission" date="2020-08" db="EMBL/GenBank/DDBJ databases">
        <title>Sequencing the genomes of 1000 actinobacteria strains.</title>
        <authorList>
            <person name="Klenk H.-P."/>
        </authorList>
    </citation>
    <scope>NUCLEOTIDE SEQUENCE [LARGE SCALE GENOMIC DNA]</scope>
    <source>
        <strain evidence="5 6">DSM 45298</strain>
    </source>
</reference>
<organism evidence="5 6">
    <name type="scientific">Gordonia humi</name>
    <dbReference type="NCBI Taxonomy" id="686429"/>
    <lineage>
        <taxon>Bacteria</taxon>
        <taxon>Bacillati</taxon>
        <taxon>Actinomycetota</taxon>
        <taxon>Actinomycetes</taxon>
        <taxon>Mycobacteriales</taxon>
        <taxon>Gordoniaceae</taxon>
        <taxon>Gordonia</taxon>
    </lineage>
</organism>
<name>A0A840EYD1_9ACTN</name>
<dbReference type="Pfam" id="PF01037">
    <property type="entry name" value="AsnC_trans_reg"/>
    <property type="match status" value="1"/>
</dbReference>
<proteinExistence type="predicted"/>